<dbReference type="InterPro" id="IPR036411">
    <property type="entry name" value="TorD-like_sf"/>
</dbReference>
<dbReference type="PANTHER" id="PTHR34227:SF1">
    <property type="entry name" value="DIMETHYL SULFOXIDE REDUCTASE CHAPERONE-RELATED"/>
    <property type="match status" value="1"/>
</dbReference>
<name>A0A382C1F6_9ZZZZ</name>
<dbReference type="EMBL" id="UINC01032248">
    <property type="protein sequence ID" value="SVB19592.1"/>
    <property type="molecule type" value="Genomic_DNA"/>
</dbReference>
<keyword evidence="1" id="KW-0143">Chaperone</keyword>
<dbReference type="Pfam" id="PF02613">
    <property type="entry name" value="Nitrate_red_del"/>
    <property type="match status" value="1"/>
</dbReference>
<dbReference type="PANTHER" id="PTHR34227">
    <property type="entry name" value="CHAPERONE PROTEIN YCDY"/>
    <property type="match status" value="1"/>
</dbReference>
<protein>
    <submittedName>
        <fullName evidence="2">Uncharacterized protein</fullName>
    </submittedName>
</protein>
<dbReference type="SUPFAM" id="SSF89155">
    <property type="entry name" value="TorD-like"/>
    <property type="match status" value="1"/>
</dbReference>
<accession>A0A382C1F6</accession>
<dbReference type="InterPro" id="IPR050289">
    <property type="entry name" value="TorD/DmsD_chaperones"/>
</dbReference>
<dbReference type="Gene3D" id="1.10.3480.10">
    <property type="entry name" value="TorD-like"/>
    <property type="match status" value="1"/>
</dbReference>
<dbReference type="InterPro" id="IPR020945">
    <property type="entry name" value="DMSO/NO3_reduct_chaperone"/>
</dbReference>
<reference evidence="2" key="1">
    <citation type="submission" date="2018-05" db="EMBL/GenBank/DDBJ databases">
        <authorList>
            <person name="Lanie J.A."/>
            <person name="Ng W.-L."/>
            <person name="Kazmierczak K.M."/>
            <person name="Andrzejewski T.M."/>
            <person name="Davidsen T.M."/>
            <person name="Wayne K.J."/>
            <person name="Tettelin H."/>
            <person name="Glass J.I."/>
            <person name="Rusch D."/>
            <person name="Podicherti R."/>
            <person name="Tsui H.-C.T."/>
            <person name="Winkler M.E."/>
        </authorList>
    </citation>
    <scope>NUCLEOTIDE SEQUENCE</scope>
</reference>
<evidence type="ECO:0000313" key="2">
    <source>
        <dbReference type="EMBL" id="SVB19592.1"/>
    </source>
</evidence>
<dbReference type="AlphaFoldDB" id="A0A382C1F6"/>
<evidence type="ECO:0000256" key="1">
    <source>
        <dbReference type="ARBA" id="ARBA00023186"/>
    </source>
</evidence>
<organism evidence="2">
    <name type="scientific">marine metagenome</name>
    <dbReference type="NCBI Taxonomy" id="408172"/>
    <lineage>
        <taxon>unclassified sequences</taxon>
        <taxon>metagenomes</taxon>
        <taxon>ecological metagenomes</taxon>
    </lineage>
</organism>
<proteinExistence type="predicted"/>
<sequence length="226" mass="26179">MNISTKQNHLLEAKSTLYGFVSTLFSDPESEKFSMMKNPEFQKMVLNSCLQFDENNESELSGTFQNVISMVNELNRETIQNENVSIFGHTLSKETAPYALEHLKSTDVFFRTQKLADLNGFYKAFGMEVESIERADHIATQTEFLSYLILKELVAIKKNLEEEIEICQKAFIDFHQEHFFDWAKMFSENLIEKVEGEFYPAAGKFLWGLICKEKSNLHSVKESLRI</sequence>
<gene>
    <name evidence="2" type="ORF">METZ01_LOCUS172446</name>
</gene>